<dbReference type="InterPro" id="IPR036388">
    <property type="entry name" value="WH-like_DNA-bd_sf"/>
</dbReference>
<dbReference type="Proteomes" id="UP000775179">
    <property type="component" value="Unassembled WGS sequence"/>
</dbReference>
<dbReference type="EMBL" id="JAIFTX010000024">
    <property type="protein sequence ID" value="MBX7291446.1"/>
    <property type="molecule type" value="Genomic_DNA"/>
</dbReference>
<keyword evidence="3" id="KW-0804">Transcription</keyword>
<keyword evidence="2" id="KW-0238">DNA-binding</keyword>
<name>A0ABD4RJ77_9CLOT</name>
<dbReference type="PANTHER" id="PTHR30514">
    <property type="entry name" value="GLUCOKINASE"/>
    <property type="match status" value="1"/>
</dbReference>
<dbReference type="SUPFAM" id="SSF46689">
    <property type="entry name" value="Homeodomain-like"/>
    <property type="match status" value="1"/>
</dbReference>
<dbReference type="GeneID" id="66300708"/>
<dbReference type="InterPro" id="IPR000281">
    <property type="entry name" value="HTH_RpiR"/>
</dbReference>
<evidence type="ECO:0000256" key="2">
    <source>
        <dbReference type="ARBA" id="ARBA00023125"/>
    </source>
</evidence>
<dbReference type="Gene3D" id="1.10.10.10">
    <property type="entry name" value="Winged helix-like DNA-binding domain superfamily/Winged helix DNA-binding domain"/>
    <property type="match status" value="1"/>
</dbReference>
<feature type="domain" description="SIS" evidence="5">
    <location>
        <begin position="121"/>
        <end position="261"/>
    </location>
</feature>
<dbReference type="InterPro" id="IPR047640">
    <property type="entry name" value="RpiR-like"/>
</dbReference>
<reference evidence="6 7" key="1">
    <citation type="submission" date="2021-08" db="EMBL/GenBank/DDBJ databases">
        <title>Genome sequence analysis of Clostridium chauvoei strains of European origin and evaluation of typing options for outbreak investigations.</title>
        <authorList>
            <person name="Abdel-Glil M."/>
            <person name="Thomas P."/>
            <person name="Seyboldt C."/>
        </authorList>
    </citation>
    <scope>NUCLEOTIDE SEQUENCE [LARGE SCALE GENOMIC DNA]</scope>
    <source>
        <strain evidence="6 7">S0260-09</strain>
    </source>
</reference>
<dbReference type="RefSeq" id="WP_021874698.1">
    <property type="nucleotide sequence ID" value="NZ_CP018624.1"/>
</dbReference>
<dbReference type="SUPFAM" id="SSF53697">
    <property type="entry name" value="SIS domain"/>
    <property type="match status" value="1"/>
</dbReference>
<proteinExistence type="predicted"/>
<gene>
    <name evidence="6" type="ORF">K4H94_10545</name>
</gene>
<dbReference type="InterPro" id="IPR046348">
    <property type="entry name" value="SIS_dom_sf"/>
</dbReference>
<sequence length="278" mass="30847">MSCIFKIKEGFNSFTNTEKKLAKYILNNSKKVVTLSAQDLAKNADISPAAVVRFSKSLGYKGFTALKVDLARDRGENEKEIDITIAPDESTETIVKKIGKSNTNTIKETLNLINLENINNAIDALCKAKKIYLFGIGVSGLVAVDFQYKLLRINKQVVYQNDPHIQLVSAVHIGPEDVAIGISYSGESKEVNLGIKKAKENGAKTIVITKYNKNSLSKIGDIVLYLPNEEKELRLGAISSKIASLTLTDILFLGVAREDFYKIEEYLIDTREIIQQLK</sequence>
<evidence type="ECO:0000256" key="1">
    <source>
        <dbReference type="ARBA" id="ARBA00023015"/>
    </source>
</evidence>
<evidence type="ECO:0000313" key="6">
    <source>
        <dbReference type="EMBL" id="MBX7291446.1"/>
    </source>
</evidence>
<dbReference type="GO" id="GO:0003677">
    <property type="term" value="F:DNA binding"/>
    <property type="evidence" value="ECO:0007669"/>
    <property type="project" value="UniProtKB-KW"/>
</dbReference>
<dbReference type="Pfam" id="PF01418">
    <property type="entry name" value="HTH_6"/>
    <property type="match status" value="1"/>
</dbReference>
<accession>A0ABD4RJ77</accession>
<dbReference type="PROSITE" id="PS51464">
    <property type="entry name" value="SIS"/>
    <property type="match status" value="1"/>
</dbReference>
<dbReference type="PROSITE" id="PS51071">
    <property type="entry name" value="HTH_RPIR"/>
    <property type="match status" value="1"/>
</dbReference>
<keyword evidence="1" id="KW-0805">Transcription regulation</keyword>
<evidence type="ECO:0000313" key="7">
    <source>
        <dbReference type="Proteomes" id="UP000775179"/>
    </source>
</evidence>
<dbReference type="InterPro" id="IPR001347">
    <property type="entry name" value="SIS_dom"/>
</dbReference>
<dbReference type="CDD" id="cd05013">
    <property type="entry name" value="SIS_RpiR"/>
    <property type="match status" value="1"/>
</dbReference>
<dbReference type="Pfam" id="PF01380">
    <property type="entry name" value="SIS"/>
    <property type="match status" value="1"/>
</dbReference>
<protein>
    <submittedName>
        <fullName evidence="6">MurR/RpiR family transcriptional regulator</fullName>
    </submittedName>
</protein>
<feature type="domain" description="HTH rpiR-type" evidence="4">
    <location>
        <begin position="1"/>
        <end position="77"/>
    </location>
</feature>
<dbReference type="InterPro" id="IPR035472">
    <property type="entry name" value="RpiR-like_SIS"/>
</dbReference>
<dbReference type="InterPro" id="IPR009057">
    <property type="entry name" value="Homeodomain-like_sf"/>
</dbReference>
<dbReference type="AlphaFoldDB" id="A0ABD4RJ77"/>
<evidence type="ECO:0000256" key="3">
    <source>
        <dbReference type="ARBA" id="ARBA00023163"/>
    </source>
</evidence>
<comment type="caution">
    <text evidence="6">The sequence shown here is derived from an EMBL/GenBank/DDBJ whole genome shotgun (WGS) entry which is preliminary data.</text>
</comment>
<dbReference type="KEGG" id="cchv:BTM20_02440"/>
<evidence type="ECO:0000259" key="4">
    <source>
        <dbReference type="PROSITE" id="PS51071"/>
    </source>
</evidence>
<dbReference type="PANTHER" id="PTHR30514:SF1">
    <property type="entry name" value="HTH-TYPE TRANSCRIPTIONAL REGULATOR HEXR-RELATED"/>
    <property type="match status" value="1"/>
</dbReference>
<evidence type="ECO:0000259" key="5">
    <source>
        <dbReference type="PROSITE" id="PS51464"/>
    </source>
</evidence>
<dbReference type="Gene3D" id="3.40.50.10490">
    <property type="entry name" value="Glucose-6-phosphate isomerase like protein, domain 1"/>
    <property type="match status" value="1"/>
</dbReference>
<organism evidence="6 7">
    <name type="scientific">Clostridium chauvoei</name>
    <dbReference type="NCBI Taxonomy" id="46867"/>
    <lineage>
        <taxon>Bacteria</taxon>
        <taxon>Bacillati</taxon>
        <taxon>Bacillota</taxon>
        <taxon>Clostridia</taxon>
        <taxon>Eubacteriales</taxon>
        <taxon>Clostridiaceae</taxon>
        <taxon>Clostridium</taxon>
    </lineage>
</organism>